<keyword evidence="3" id="KW-0808">Transferase</keyword>
<proteinExistence type="predicted"/>
<evidence type="ECO:0000256" key="1">
    <source>
        <dbReference type="SAM" id="Phobius"/>
    </source>
</evidence>
<reference evidence="3 4" key="1">
    <citation type="submission" date="2015-12" db="EMBL/GenBank/DDBJ databases">
        <title>The genome of Folsomia candida.</title>
        <authorList>
            <person name="Faddeeva A."/>
            <person name="Derks M.F."/>
            <person name="Anvar Y."/>
            <person name="Smit S."/>
            <person name="Van Straalen N."/>
            <person name="Roelofs D."/>
        </authorList>
    </citation>
    <scope>NUCLEOTIDE SEQUENCE [LARGE SCALE GENOMIC DNA]</scope>
    <source>
        <strain evidence="3 4">VU population</strain>
        <tissue evidence="3">Whole body</tissue>
    </source>
</reference>
<sequence>MDILRPVNNNIFTLIAKLPIILVTTIVILVTLPLLCFFFLIRQSVALLGKLFIGLKMVPLFDSHMAAEDIYCTKAISISLTLYPELMCTLRPFLGYLFWEPVKRFALEEHVLLYEDTGLPIPDWSDPEALKKVASQTLRCRCWTKGAPLWEIILLDNVPVSHLPNNSNNGSLFIFRFHHVLMDGYGTFKVLMQLFAKLDNVKDSVTPGMRVQALTYDGKMTWGKLQEMCNAPFKLAELCLPTLASPLAVTPIFKGNGNKTLANGTAIFPLADIKAIRMKHNVHLASVMIAVVAGGIRRFLQKYEKPLPKKISILSPLTMPAVFVIPIVEPDHVKRLREIAATFSAYRTMSILSLTHIIGKSFGLFPQFLLIAYKNLFSYPPVYFSNLFGPADQIFLDEIPVTEINIGVNLPINAPRGFCFSFLTYAGKAYLRVSAFNEYLETNQHAEEILEYCRDELMELALK</sequence>
<evidence type="ECO:0000313" key="3">
    <source>
        <dbReference type="EMBL" id="OXA40982.1"/>
    </source>
</evidence>
<evidence type="ECO:0000313" key="4">
    <source>
        <dbReference type="Proteomes" id="UP000198287"/>
    </source>
</evidence>
<keyword evidence="3" id="KW-0012">Acyltransferase</keyword>
<accession>A0A226D613</accession>
<keyword evidence="1" id="KW-1133">Transmembrane helix</keyword>
<feature type="transmembrane region" description="Helical" evidence="1">
    <location>
        <begin position="20"/>
        <end position="41"/>
    </location>
</feature>
<dbReference type="InterPro" id="IPR009721">
    <property type="entry name" value="O-acyltransferase_WSD1_C"/>
</dbReference>
<dbReference type="OrthoDB" id="619536at2759"/>
<gene>
    <name evidence="3" type="ORF">Fcan01_24366</name>
</gene>
<feature type="domain" description="O-acyltransferase WSD1 C-terminal" evidence="2">
    <location>
        <begin position="324"/>
        <end position="460"/>
    </location>
</feature>
<dbReference type="AlphaFoldDB" id="A0A226D613"/>
<dbReference type="EMBL" id="LNIX01000031">
    <property type="protein sequence ID" value="OXA40982.1"/>
    <property type="molecule type" value="Genomic_DNA"/>
</dbReference>
<dbReference type="Proteomes" id="UP000198287">
    <property type="component" value="Unassembled WGS sequence"/>
</dbReference>
<keyword evidence="4" id="KW-1185">Reference proteome</keyword>
<comment type="caution">
    <text evidence="3">The sequence shown here is derived from an EMBL/GenBank/DDBJ whole genome shotgun (WGS) entry which is preliminary data.</text>
</comment>
<dbReference type="GO" id="GO:0008374">
    <property type="term" value="F:O-acyltransferase activity"/>
    <property type="evidence" value="ECO:0007669"/>
    <property type="project" value="InterPro"/>
</dbReference>
<organism evidence="3 4">
    <name type="scientific">Folsomia candida</name>
    <name type="common">Springtail</name>
    <dbReference type="NCBI Taxonomy" id="158441"/>
    <lineage>
        <taxon>Eukaryota</taxon>
        <taxon>Metazoa</taxon>
        <taxon>Ecdysozoa</taxon>
        <taxon>Arthropoda</taxon>
        <taxon>Hexapoda</taxon>
        <taxon>Collembola</taxon>
        <taxon>Entomobryomorpha</taxon>
        <taxon>Isotomoidea</taxon>
        <taxon>Isotomidae</taxon>
        <taxon>Proisotominae</taxon>
        <taxon>Folsomia</taxon>
    </lineage>
</organism>
<dbReference type="Pfam" id="PF06974">
    <property type="entry name" value="WS_DGAT_C"/>
    <property type="match status" value="1"/>
</dbReference>
<dbReference type="GO" id="GO:0005886">
    <property type="term" value="C:plasma membrane"/>
    <property type="evidence" value="ECO:0007669"/>
    <property type="project" value="TreeGrafter"/>
</dbReference>
<name>A0A226D613_FOLCA</name>
<dbReference type="PANTHER" id="PTHR31650:SF1">
    <property type="entry name" value="WAX ESTER SYNTHASE_DIACYLGLYCEROL ACYLTRANSFERASE 4-RELATED"/>
    <property type="match status" value="1"/>
</dbReference>
<keyword evidence="1" id="KW-0812">Transmembrane</keyword>
<keyword evidence="1" id="KW-0472">Membrane</keyword>
<dbReference type="GO" id="GO:0019432">
    <property type="term" value="P:triglyceride biosynthetic process"/>
    <property type="evidence" value="ECO:0007669"/>
    <property type="project" value="TreeGrafter"/>
</dbReference>
<dbReference type="PANTHER" id="PTHR31650">
    <property type="entry name" value="O-ACYLTRANSFERASE (WSD1-LIKE) FAMILY PROTEIN"/>
    <property type="match status" value="1"/>
</dbReference>
<dbReference type="InterPro" id="IPR045034">
    <property type="entry name" value="O-acyltransferase_WSD1-like"/>
</dbReference>
<evidence type="ECO:0000259" key="2">
    <source>
        <dbReference type="Pfam" id="PF06974"/>
    </source>
</evidence>
<protein>
    <submittedName>
        <fullName evidence="3">Putative diacylglycerol O-acyltransferase Tgs4</fullName>
    </submittedName>
</protein>